<organism evidence="3 4">
    <name type="scientific">Syphacia muris</name>
    <dbReference type="NCBI Taxonomy" id="451379"/>
    <lineage>
        <taxon>Eukaryota</taxon>
        <taxon>Metazoa</taxon>
        <taxon>Ecdysozoa</taxon>
        <taxon>Nematoda</taxon>
        <taxon>Chromadorea</taxon>
        <taxon>Rhabditida</taxon>
        <taxon>Spirurina</taxon>
        <taxon>Oxyuridomorpha</taxon>
        <taxon>Oxyuroidea</taxon>
        <taxon>Oxyuridae</taxon>
        <taxon>Syphacia</taxon>
    </lineage>
</organism>
<name>A0A0N5AXJ9_9BILA</name>
<feature type="transmembrane region" description="Helical" evidence="1">
    <location>
        <begin position="37"/>
        <end position="59"/>
    </location>
</feature>
<feature type="domain" description="CWH43-like N-terminal" evidence="2">
    <location>
        <begin position="36"/>
        <end position="113"/>
    </location>
</feature>
<evidence type="ECO:0000313" key="4">
    <source>
        <dbReference type="WBParaSite" id="SMUV_0000967801-mRNA-1"/>
    </source>
</evidence>
<keyword evidence="1" id="KW-0472">Membrane</keyword>
<accession>A0A0N5AXJ9</accession>
<protein>
    <submittedName>
        <fullName evidence="4">Battenin</fullName>
    </submittedName>
</protein>
<keyword evidence="3" id="KW-1185">Reference proteome</keyword>
<dbReference type="WBParaSite" id="SMUV_0000967801-mRNA-1">
    <property type="protein sequence ID" value="SMUV_0000967801-mRNA-1"/>
    <property type="gene ID" value="SMUV_0000967801"/>
</dbReference>
<keyword evidence="1" id="KW-0812">Transmembrane</keyword>
<dbReference type="Pfam" id="PF10277">
    <property type="entry name" value="Frag1"/>
    <property type="match status" value="1"/>
</dbReference>
<evidence type="ECO:0000313" key="3">
    <source>
        <dbReference type="Proteomes" id="UP000046393"/>
    </source>
</evidence>
<evidence type="ECO:0000256" key="1">
    <source>
        <dbReference type="SAM" id="Phobius"/>
    </source>
</evidence>
<keyword evidence="1" id="KW-1133">Transmembrane helix</keyword>
<dbReference type="STRING" id="451379.A0A0N5AXJ9"/>
<proteinExistence type="predicted"/>
<dbReference type="Proteomes" id="UP000046393">
    <property type="component" value="Unplaced"/>
</dbReference>
<dbReference type="InterPro" id="IPR019402">
    <property type="entry name" value="CWH43_N"/>
</dbReference>
<evidence type="ECO:0000259" key="2">
    <source>
        <dbReference type="Pfam" id="PF10277"/>
    </source>
</evidence>
<sequence>MITQTSSDTASTASSFSNDKKTVRITVPLWQISYRTLFAYAFFAPIIAYVIVMSIGYLFHRDVITNYKTDCGLKQLYILMPSFSRIIGVPVERTLFNLVILTHVPLRFIIAKMPLLLMINVLTAIHDIFFAGYGVCGVTYSIMTTFIAYHNPKIVSNLLNILYIKLKKLLFLLSITDEVIVNNRKKLSVEQVLR</sequence>
<reference evidence="4" key="1">
    <citation type="submission" date="2017-02" db="UniProtKB">
        <authorList>
            <consortium name="WormBaseParasite"/>
        </authorList>
    </citation>
    <scope>IDENTIFICATION</scope>
</reference>
<dbReference type="AlphaFoldDB" id="A0A0N5AXJ9"/>
<feature type="transmembrane region" description="Helical" evidence="1">
    <location>
        <begin position="128"/>
        <end position="149"/>
    </location>
</feature>